<protein>
    <submittedName>
        <fullName evidence="2">Uncharacterized protein</fullName>
    </submittedName>
</protein>
<reference evidence="1" key="1">
    <citation type="submission" date="2022-06" db="EMBL/GenBank/DDBJ databases">
        <authorList>
            <person name="Berger JAMES D."/>
            <person name="Berger JAMES D."/>
        </authorList>
    </citation>
    <scope>NUCLEOTIDE SEQUENCE [LARGE SCALE GENOMIC DNA]</scope>
</reference>
<dbReference type="WBParaSite" id="TREG1_48290.1">
    <property type="protein sequence ID" value="TREG1_48290.1"/>
    <property type="gene ID" value="TREG1_48290"/>
</dbReference>
<sequence length="76" mass="8860">MLKIPYSYLKYSIESSCKQKIKKLNVEELKTEGCIGKVFCVLFIWRLILTLLIVSRSRKEPLNLSRKISSSHRFGP</sequence>
<proteinExistence type="predicted"/>
<name>A0AA85K0Y0_TRIRE</name>
<dbReference type="AlphaFoldDB" id="A0AA85K0Y0"/>
<reference evidence="2" key="2">
    <citation type="submission" date="2023-11" db="UniProtKB">
        <authorList>
            <consortium name="WormBaseParasite"/>
        </authorList>
    </citation>
    <scope>IDENTIFICATION</scope>
</reference>
<organism evidence="1 2">
    <name type="scientific">Trichobilharzia regenti</name>
    <name type="common">Nasal bird schistosome</name>
    <dbReference type="NCBI Taxonomy" id="157069"/>
    <lineage>
        <taxon>Eukaryota</taxon>
        <taxon>Metazoa</taxon>
        <taxon>Spiralia</taxon>
        <taxon>Lophotrochozoa</taxon>
        <taxon>Platyhelminthes</taxon>
        <taxon>Trematoda</taxon>
        <taxon>Digenea</taxon>
        <taxon>Strigeidida</taxon>
        <taxon>Schistosomatoidea</taxon>
        <taxon>Schistosomatidae</taxon>
        <taxon>Trichobilharzia</taxon>
    </lineage>
</organism>
<evidence type="ECO:0000313" key="1">
    <source>
        <dbReference type="Proteomes" id="UP000050795"/>
    </source>
</evidence>
<evidence type="ECO:0000313" key="2">
    <source>
        <dbReference type="WBParaSite" id="TREG1_48290.1"/>
    </source>
</evidence>
<dbReference type="Proteomes" id="UP000050795">
    <property type="component" value="Unassembled WGS sequence"/>
</dbReference>
<accession>A0AA85K0Y0</accession>
<keyword evidence="1" id="KW-1185">Reference proteome</keyword>